<dbReference type="Proteomes" id="UP001044222">
    <property type="component" value="Chromosome 6"/>
</dbReference>
<feature type="region of interest" description="Disordered" evidence="1">
    <location>
        <begin position="77"/>
        <end position="239"/>
    </location>
</feature>
<accession>A0A9D3MDC8</accession>
<feature type="compositionally biased region" description="Low complexity" evidence="1">
    <location>
        <begin position="96"/>
        <end position="107"/>
    </location>
</feature>
<proteinExistence type="predicted"/>
<protein>
    <submittedName>
        <fullName evidence="2">Uncharacterized protein</fullName>
    </submittedName>
</protein>
<organism evidence="2 3">
    <name type="scientific">Anguilla anguilla</name>
    <name type="common">European freshwater eel</name>
    <name type="synonym">Muraena anguilla</name>
    <dbReference type="NCBI Taxonomy" id="7936"/>
    <lineage>
        <taxon>Eukaryota</taxon>
        <taxon>Metazoa</taxon>
        <taxon>Chordata</taxon>
        <taxon>Craniata</taxon>
        <taxon>Vertebrata</taxon>
        <taxon>Euteleostomi</taxon>
        <taxon>Actinopterygii</taxon>
        <taxon>Neopterygii</taxon>
        <taxon>Teleostei</taxon>
        <taxon>Anguilliformes</taxon>
        <taxon>Anguillidae</taxon>
        <taxon>Anguilla</taxon>
    </lineage>
</organism>
<evidence type="ECO:0000313" key="2">
    <source>
        <dbReference type="EMBL" id="KAG5846932.1"/>
    </source>
</evidence>
<evidence type="ECO:0000256" key="1">
    <source>
        <dbReference type="SAM" id="MobiDB-lite"/>
    </source>
</evidence>
<feature type="compositionally biased region" description="Acidic residues" evidence="1">
    <location>
        <begin position="163"/>
        <end position="176"/>
    </location>
</feature>
<dbReference type="EMBL" id="JAFIRN010000006">
    <property type="protein sequence ID" value="KAG5846932.1"/>
    <property type="molecule type" value="Genomic_DNA"/>
</dbReference>
<sequence length="239" mass="25859">MRYRRKTKCIIKAGSSLEALAIRPKGGLLVEQQLALKNKLDEVLRCVACLRAEVGSLRGDLQDVAAHIVQDVKKGLEESQKVARRRRPPPRERADSASSSSVYFTARSRYDEESEGGYTTANGESDYYGEAVEEVKKDTEDEEDEDGSHVTECTLRRDSSGAETEEEEFSDAESPGDAEAPLPSRSSAVPSGGPQDEGQGPQDEEQRPQPCCPNLGVDVDSTSPEALKAAKDGKGALVS</sequence>
<evidence type="ECO:0000313" key="3">
    <source>
        <dbReference type="Proteomes" id="UP001044222"/>
    </source>
</evidence>
<reference evidence="2" key="1">
    <citation type="submission" date="2021-01" db="EMBL/GenBank/DDBJ databases">
        <title>A chromosome-scale assembly of European eel, Anguilla anguilla.</title>
        <authorList>
            <person name="Henkel C."/>
            <person name="Jong-Raadsen S.A."/>
            <person name="Dufour S."/>
            <person name="Weltzien F.-A."/>
            <person name="Palstra A.P."/>
            <person name="Pelster B."/>
            <person name="Spaink H.P."/>
            <person name="Van Den Thillart G.E."/>
            <person name="Jansen H."/>
            <person name="Zahm M."/>
            <person name="Klopp C."/>
            <person name="Cedric C."/>
            <person name="Louis A."/>
            <person name="Berthelot C."/>
            <person name="Parey E."/>
            <person name="Roest Crollius H."/>
            <person name="Montfort J."/>
            <person name="Robinson-Rechavi M."/>
            <person name="Bucao C."/>
            <person name="Bouchez O."/>
            <person name="Gislard M."/>
            <person name="Lluch J."/>
            <person name="Milhes M."/>
            <person name="Lampietro C."/>
            <person name="Lopez Roques C."/>
            <person name="Donnadieu C."/>
            <person name="Braasch I."/>
            <person name="Desvignes T."/>
            <person name="Postlethwait J."/>
            <person name="Bobe J."/>
            <person name="Guiguen Y."/>
            <person name="Dirks R."/>
        </authorList>
    </citation>
    <scope>NUCLEOTIDE SEQUENCE</scope>
    <source>
        <strain evidence="2">Tag_6206</strain>
        <tissue evidence="2">Liver</tissue>
    </source>
</reference>
<dbReference type="AlphaFoldDB" id="A0A9D3MDC8"/>
<name>A0A9D3MDC8_ANGAN</name>
<gene>
    <name evidence="2" type="ORF">ANANG_G00120200</name>
</gene>
<feature type="compositionally biased region" description="Basic and acidic residues" evidence="1">
    <location>
        <begin position="228"/>
        <end position="239"/>
    </location>
</feature>
<comment type="caution">
    <text evidence="2">The sequence shown here is derived from an EMBL/GenBank/DDBJ whole genome shotgun (WGS) entry which is preliminary data.</text>
</comment>
<feature type="compositionally biased region" description="Low complexity" evidence="1">
    <location>
        <begin position="192"/>
        <end position="201"/>
    </location>
</feature>
<keyword evidence="3" id="KW-1185">Reference proteome</keyword>